<gene>
    <name evidence="1" type="ORF">ASTO00021_LOCUS16460</name>
</gene>
<proteinExistence type="predicted"/>
<accession>A0A7S3V218</accession>
<dbReference type="EMBL" id="HBIN01021476">
    <property type="protein sequence ID" value="CAE0446467.1"/>
    <property type="molecule type" value="Transcribed_RNA"/>
</dbReference>
<name>A0A7S3V218_9STRA</name>
<reference evidence="1" key="1">
    <citation type="submission" date="2021-01" db="EMBL/GenBank/DDBJ databases">
        <authorList>
            <person name="Corre E."/>
            <person name="Pelletier E."/>
            <person name="Niang G."/>
            <person name="Scheremetjew M."/>
            <person name="Finn R."/>
            <person name="Kale V."/>
            <person name="Holt S."/>
            <person name="Cochrane G."/>
            <person name="Meng A."/>
            <person name="Brown T."/>
            <person name="Cohen L."/>
        </authorList>
    </citation>
    <scope>NUCLEOTIDE SEQUENCE</scope>
    <source>
        <strain evidence="1">GSBS06</strain>
    </source>
</reference>
<dbReference type="InterPro" id="IPR052992">
    <property type="entry name" value="SDR_member_12"/>
</dbReference>
<dbReference type="AlphaFoldDB" id="A0A7S3V218"/>
<dbReference type="PANTHER" id="PTHR44656">
    <property type="entry name" value="DEHYDROGENASE/REDUCTASE SDR FAMILY MEMBER 12"/>
    <property type="match status" value="1"/>
</dbReference>
<dbReference type="PANTHER" id="PTHR44656:SF7">
    <property type="entry name" value="DEHYDROGENASE_REDUCTASE SDR FAMILY MEMBER 12"/>
    <property type="match status" value="1"/>
</dbReference>
<dbReference type="Gene3D" id="3.40.50.720">
    <property type="entry name" value="NAD(P)-binding Rossmann-like Domain"/>
    <property type="match status" value="1"/>
</dbReference>
<dbReference type="PRINTS" id="PR00081">
    <property type="entry name" value="GDHRDH"/>
</dbReference>
<evidence type="ECO:0000313" key="1">
    <source>
        <dbReference type="EMBL" id="CAE0446467.1"/>
    </source>
</evidence>
<evidence type="ECO:0008006" key="2">
    <source>
        <dbReference type="Google" id="ProtNLM"/>
    </source>
</evidence>
<sequence>MGGTYSAIKFYQYGRKHFTQTGWKRAQSEYAADPVKNLDLSTVNLSNKVYAVTGANSGIGRCLTEYLAKQGAKVYMICRSEERGNKAKKEISDAIKLSDHDQDKLEVVIADMSLSEDVKAAIKKLQDDNVTLDGLVCNAGALLSKKQMTKEGLEVTFAAHMAVGTYLLTQLAIPLLEKSPDPRVVVVSSGGMYASKYPGWKASAKAEGVSFDGQLAYSYAKRAQVLLVERWAPQLSKIKLVACHPGWTTTPGVDAAYGSSQWFLKPLRSLWEGTEGIAFLCATPGENLQPGGFYLDRAVQPTILTNRTKTPEPLVKELFQGLGDFTGFPLQI</sequence>
<organism evidence="1">
    <name type="scientific">Aplanochytrium stocchinoi</name>
    <dbReference type="NCBI Taxonomy" id="215587"/>
    <lineage>
        <taxon>Eukaryota</taxon>
        <taxon>Sar</taxon>
        <taxon>Stramenopiles</taxon>
        <taxon>Bigyra</taxon>
        <taxon>Labyrinthulomycetes</taxon>
        <taxon>Thraustochytrida</taxon>
        <taxon>Thraustochytriidae</taxon>
        <taxon>Aplanochytrium</taxon>
    </lineage>
</organism>
<protein>
    <recommendedName>
        <fullName evidence="2">Dehydrogenase/reductase SDR family member 12</fullName>
    </recommendedName>
</protein>
<dbReference type="InterPro" id="IPR036291">
    <property type="entry name" value="NAD(P)-bd_dom_sf"/>
</dbReference>
<dbReference type="InterPro" id="IPR002347">
    <property type="entry name" value="SDR_fam"/>
</dbReference>
<dbReference type="Pfam" id="PF00106">
    <property type="entry name" value="adh_short"/>
    <property type="match status" value="1"/>
</dbReference>
<dbReference type="SUPFAM" id="SSF51735">
    <property type="entry name" value="NAD(P)-binding Rossmann-fold domains"/>
    <property type="match status" value="1"/>
</dbReference>